<gene>
    <name evidence="2" type="ORF">F8C82_11430</name>
</gene>
<comment type="caution">
    <text evidence="2">The sequence shown here is derived from an EMBL/GenBank/DDBJ whole genome shotgun (WGS) entry which is preliminary data.</text>
</comment>
<keyword evidence="2" id="KW-0121">Carboxypeptidase</keyword>
<dbReference type="Proteomes" id="UP000484164">
    <property type="component" value="Unassembled WGS sequence"/>
</dbReference>
<sequence>MKKSELPLQIESPCNEPIEKMHPNAEGWHCDRCDKQVFDLSNHSDQQVEALLGNGGLCTRIQSNRVHFPSALTAMAASILATLSSTPAYAQGKTYLTQGDDTCHEISDTTELSIFGTVQYPGGTPMPIAEIRIGNASATTDNQGNFNLKVKANSDSLIFHISPLSDDPPFTATLANPCPPSGRIRVQLTYKGKRKDHEITEEADYMVFGFTTQRHMKDSENHPTPPDLSPSPEERREEDH</sequence>
<dbReference type="AlphaFoldDB" id="A0A6L3ZH60"/>
<name>A0A6L3ZH60_9FLAO</name>
<keyword evidence="3" id="KW-1185">Reference proteome</keyword>
<evidence type="ECO:0000313" key="2">
    <source>
        <dbReference type="EMBL" id="KAB2816289.1"/>
    </source>
</evidence>
<organism evidence="2 3">
    <name type="scientific">Phaeocystidibacter marisrubri</name>
    <dbReference type="NCBI Taxonomy" id="1577780"/>
    <lineage>
        <taxon>Bacteria</taxon>
        <taxon>Pseudomonadati</taxon>
        <taxon>Bacteroidota</taxon>
        <taxon>Flavobacteriia</taxon>
        <taxon>Flavobacteriales</taxon>
        <taxon>Phaeocystidibacteraceae</taxon>
        <taxon>Phaeocystidibacter</taxon>
    </lineage>
</organism>
<dbReference type="RefSeq" id="WP_151693716.1">
    <property type="nucleotide sequence ID" value="NZ_BMGX01000001.1"/>
</dbReference>
<dbReference type="OrthoDB" id="7432683at2"/>
<proteinExistence type="predicted"/>
<protein>
    <submittedName>
        <fullName evidence="2">Carboxypeptidase regulatory-like domain-containing protein</fullName>
    </submittedName>
</protein>
<accession>A0A6L3ZH60</accession>
<dbReference type="EMBL" id="WBVQ01000002">
    <property type="protein sequence ID" value="KAB2816289.1"/>
    <property type="molecule type" value="Genomic_DNA"/>
</dbReference>
<reference evidence="2 3" key="1">
    <citation type="submission" date="2019-10" db="EMBL/GenBank/DDBJ databases">
        <title>Genome sequence of Phaeocystidibacter marisrubri JCM30614 (type strain).</title>
        <authorList>
            <person name="Bowman J.P."/>
        </authorList>
    </citation>
    <scope>NUCLEOTIDE SEQUENCE [LARGE SCALE GENOMIC DNA]</scope>
    <source>
        <strain evidence="2 3">JCM 30614</strain>
    </source>
</reference>
<feature type="region of interest" description="Disordered" evidence="1">
    <location>
        <begin position="215"/>
        <end position="240"/>
    </location>
</feature>
<keyword evidence="2" id="KW-0378">Hydrolase</keyword>
<keyword evidence="2" id="KW-0645">Protease</keyword>
<dbReference type="GO" id="GO:0004180">
    <property type="term" value="F:carboxypeptidase activity"/>
    <property type="evidence" value="ECO:0007669"/>
    <property type="project" value="UniProtKB-KW"/>
</dbReference>
<evidence type="ECO:0000313" key="3">
    <source>
        <dbReference type="Proteomes" id="UP000484164"/>
    </source>
</evidence>
<evidence type="ECO:0000256" key="1">
    <source>
        <dbReference type="SAM" id="MobiDB-lite"/>
    </source>
</evidence>